<feature type="chain" id="PRO_5047083735" evidence="8">
    <location>
        <begin position="22"/>
        <end position="368"/>
    </location>
</feature>
<sequence>MRIPRIAAAAGVAIVATAALAGITAPADATAPPAAMVQALQRDLGLSQPQAIARMANQATAATLGQRLTHQLGDSFAGSYFDATSNRLVVLATTAAGLSQARTAGADAKLAKRSEKQLSTTVAKLNAARAKASKSIATWGEDTVGNTVTMTVLNGATAQARSFIAAAGVDNSTVKIVERAQQPRTFADVRGGDAYFIADQARCSIGFSVQGGFVSAGHCAAIGSDLKAADQSTALGTFSAHQFPGHDYSLAKVTSAWTPKPLVVNDSGTLTVAGSTEAEIGAAVCKSGSTTQWTCGTLSAKDQSVQYEEGTVTGMLQTDVHSEPGDSGGSLVAGTQAQGILSGGDSTTTYFQPINPALQALGATLVTG</sequence>
<accession>A0ABP4UVW8</accession>
<dbReference type="Pfam" id="PF02983">
    <property type="entry name" value="Pro_Al_protease"/>
    <property type="match status" value="1"/>
</dbReference>
<dbReference type="Gene3D" id="2.40.10.10">
    <property type="entry name" value="Trypsin-like serine proteases"/>
    <property type="match status" value="2"/>
</dbReference>
<keyword evidence="6" id="KW-0865">Zymogen</keyword>
<protein>
    <submittedName>
        <fullName evidence="11">S1 family peptidase</fullName>
    </submittedName>
</protein>
<dbReference type="InterPro" id="IPR035070">
    <property type="entry name" value="Streptogrisin_prodomain"/>
</dbReference>
<organism evidence="11 12">
    <name type="scientific">Fodinicola feengrottensis</name>
    <dbReference type="NCBI Taxonomy" id="435914"/>
    <lineage>
        <taxon>Bacteria</taxon>
        <taxon>Bacillati</taxon>
        <taxon>Actinomycetota</taxon>
        <taxon>Actinomycetes</taxon>
        <taxon>Mycobacteriales</taxon>
        <taxon>Fodinicola</taxon>
    </lineage>
</organism>
<evidence type="ECO:0000256" key="2">
    <source>
        <dbReference type="ARBA" id="ARBA00022670"/>
    </source>
</evidence>
<keyword evidence="2" id="KW-0645">Protease</keyword>
<dbReference type="EMBL" id="BAAANY010000036">
    <property type="protein sequence ID" value="GAA1710216.1"/>
    <property type="molecule type" value="Genomic_DNA"/>
</dbReference>
<dbReference type="PIRSF" id="PIRSF001134">
    <property type="entry name" value="Streptogrisin"/>
    <property type="match status" value="1"/>
</dbReference>
<gene>
    <name evidence="11" type="ORF">GCM10009765_69410</name>
</gene>
<evidence type="ECO:0000256" key="7">
    <source>
        <dbReference type="ARBA" id="ARBA00023157"/>
    </source>
</evidence>
<proteinExistence type="inferred from homology"/>
<evidence type="ECO:0000313" key="12">
    <source>
        <dbReference type="Proteomes" id="UP001500618"/>
    </source>
</evidence>
<evidence type="ECO:0000259" key="10">
    <source>
        <dbReference type="Pfam" id="PF02983"/>
    </source>
</evidence>
<dbReference type="InterPro" id="IPR004236">
    <property type="entry name" value="Pept_S1_alpha_lytic"/>
</dbReference>
<dbReference type="CDD" id="cd21112">
    <property type="entry name" value="alphaLP-like"/>
    <property type="match status" value="1"/>
</dbReference>
<evidence type="ECO:0000256" key="3">
    <source>
        <dbReference type="ARBA" id="ARBA00022729"/>
    </source>
</evidence>
<comment type="caution">
    <text evidence="11">The sequence shown here is derived from an EMBL/GenBank/DDBJ whole genome shotgun (WGS) entry which is preliminary data.</text>
</comment>
<dbReference type="SUPFAM" id="SSF50494">
    <property type="entry name" value="Trypsin-like serine proteases"/>
    <property type="match status" value="1"/>
</dbReference>
<evidence type="ECO:0000256" key="6">
    <source>
        <dbReference type="ARBA" id="ARBA00023145"/>
    </source>
</evidence>
<dbReference type="Proteomes" id="UP001500618">
    <property type="component" value="Unassembled WGS sequence"/>
</dbReference>
<dbReference type="InterPro" id="IPR043504">
    <property type="entry name" value="Peptidase_S1_PA_chymotrypsin"/>
</dbReference>
<evidence type="ECO:0000256" key="5">
    <source>
        <dbReference type="ARBA" id="ARBA00022825"/>
    </source>
</evidence>
<name>A0ABP4UVW8_9ACTN</name>
<evidence type="ECO:0000313" key="11">
    <source>
        <dbReference type="EMBL" id="GAA1710216.1"/>
    </source>
</evidence>
<keyword evidence="12" id="KW-1185">Reference proteome</keyword>
<evidence type="ECO:0000256" key="8">
    <source>
        <dbReference type="SAM" id="SignalP"/>
    </source>
</evidence>
<feature type="domain" description="Peptidase S1" evidence="9">
    <location>
        <begin position="245"/>
        <end position="349"/>
    </location>
</feature>
<feature type="domain" description="Peptidase S1A alpha-lytic prodomain" evidence="10">
    <location>
        <begin position="113"/>
        <end position="170"/>
    </location>
</feature>
<keyword evidence="3 8" id="KW-0732">Signal</keyword>
<dbReference type="InterPro" id="IPR001254">
    <property type="entry name" value="Trypsin_dom"/>
</dbReference>
<dbReference type="PRINTS" id="PR00861">
    <property type="entry name" value="ALYTICPTASE"/>
</dbReference>
<keyword evidence="7" id="KW-1015">Disulfide bond</keyword>
<feature type="signal peptide" evidence="8">
    <location>
        <begin position="1"/>
        <end position="21"/>
    </location>
</feature>
<dbReference type="Pfam" id="PF00089">
    <property type="entry name" value="Trypsin"/>
    <property type="match status" value="1"/>
</dbReference>
<keyword evidence="5" id="KW-0720">Serine protease</keyword>
<dbReference type="Gene3D" id="3.30.300.50">
    <property type="match status" value="2"/>
</dbReference>
<dbReference type="InterPro" id="IPR009003">
    <property type="entry name" value="Peptidase_S1_PA"/>
</dbReference>
<evidence type="ECO:0000256" key="4">
    <source>
        <dbReference type="ARBA" id="ARBA00022801"/>
    </source>
</evidence>
<reference evidence="12" key="1">
    <citation type="journal article" date="2019" name="Int. J. Syst. Evol. Microbiol.">
        <title>The Global Catalogue of Microorganisms (GCM) 10K type strain sequencing project: providing services to taxonomists for standard genome sequencing and annotation.</title>
        <authorList>
            <consortium name="The Broad Institute Genomics Platform"/>
            <consortium name="The Broad Institute Genome Sequencing Center for Infectious Disease"/>
            <person name="Wu L."/>
            <person name="Ma J."/>
        </authorList>
    </citation>
    <scope>NUCLEOTIDE SEQUENCE [LARGE SCALE GENOMIC DNA]</scope>
    <source>
        <strain evidence="12">JCM 14718</strain>
    </source>
</reference>
<keyword evidence="4" id="KW-0378">Hydrolase</keyword>
<dbReference type="InterPro" id="IPR001316">
    <property type="entry name" value="Pept_S1A_streptogrisin"/>
</dbReference>
<comment type="similarity">
    <text evidence="1">Belongs to the peptidase S1 family.</text>
</comment>
<evidence type="ECO:0000259" key="9">
    <source>
        <dbReference type="Pfam" id="PF00089"/>
    </source>
</evidence>
<evidence type="ECO:0000256" key="1">
    <source>
        <dbReference type="ARBA" id="ARBA00007664"/>
    </source>
</evidence>
<dbReference type="RefSeq" id="WP_163567206.1">
    <property type="nucleotide sequence ID" value="NZ_BAAANY010000036.1"/>
</dbReference>